<dbReference type="Pfam" id="PF01807">
    <property type="entry name" value="Zn_ribbon_DnaG"/>
    <property type="match status" value="1"/>
</dbReference>
<dbReference type="NCBIfam" id="TIGR01391">
    <property type="entry name" value="dnaG"/>
    <property type="match status" value="1"/>
</dbReference>
<evidence type="ECO:0000256" key="7">
    <source>
        <dbReference type="ARBA" id="ARBA00022771"/>
    </source>
</evidence>
<dbReference type="SUPFAM" id="SSF56731">
    <property type="entry name" value="DNA primase core"/>
    <property type="match status" value="1"/>
</dbReference>
<dbReference type="InterPro" id="IPR030846">
    <property type="entry name" value="DnaG_bac"/>
</dbReference>
<dbReference type="EMBL" id="CP000538">
    <property type="protein sequence ID" value="EAQ72538.2"/>
    <property type="molecule type" value="Genomic_DNA"/>
</dbReference>
<dbReference type="Gene3D" id="3.40.1360.10">
    <property type="match status" value="1"/>
</dbReference>
<accession>A0A0H3PB01</accession>
<keyword evidence="3 12" id="KW-0808">Transferase</keyword>
<dbReference type="InterPro" id="IPR013264">
    <property type="entry name" value="DNAG_N"/>
</dbReference>
<proteinExistence type="inferred from homology"/>
<dbReference type="eggNOG" id="COG0358">
    <property type="taxonomic scope" value="Bacteria"/>
</dbReference>
<dbReference type="GO" id="GO:0008270">
    <property type="term" value="F:zinc ion binding"/>
    <property type="evidence" value="ECO:0007669"/>
    <property type="project" value="UniProtKB-UniRule"/>
</dbReference>
<keyword evidence="5 12" id="KW-0235">DNA replication</keyword>
<dbReference type="CDD" id="cd03364">
    <property type="entry name" value="TOPRIM_DnaG_primases"/>
    <property type="match status" value="1"/>
</dbReference>
<dbReference type="InterPro" id="IPR050219">
    <property type="entry name" value="DnaG_primase"/>
</dbReference>
<feature type="domain" description="Toprim" evidence="15">
    <location>
        <begin position="257"/>
        <end position="338"/>
    </location>
</feature>
<dbReference type="GO" id="GO:1990077">
    <property type="term" value="C:primosome complex"/>
    <property type="evidence" value="ECO:0007669"/>
    <property type="project" value="UniProtKB-KW"/>
</dbReference>
<dbReference type="Pfam" id="PF08275">
    <property type="entry name" value="DNAG_N"/>
    <property type="match status" value="1"/>
</dbReference>
<evidence type="ECO:0000256" key="11">
    <source>
        <dbReference type="ARBA" id="ARBA00023163"/>
    </source>
</evidence>
<keyword evidence="6 12" id="KW-0479">Metal-binding</keyword>
<dbReference type="InterPro" id="IPR006171">
    <property type="entry name" value="TOPRIM_dom"/>
</dbReference>
<evidence type="ECO:0000256" key="4">
    <source>
        <dbReference type="ARBA" id="ARBA00022695"/>
    </source>
</evidence>
<dbReference type="Gene3D" id="3.90.580.10">
    <property type="entry name" value="Zinc finger, CHC2-type domain"/>
    <property type="match status" value="1"/>
</dbReference>
<evidence type="ECO:0000256" key="13">
    <source>
        <dbReference type="PIRNR" id="PIRNR002811"/>
    </source>
</evidence>
<dbReference type="GO" id="GO:0005737">
    <property type="term" value="C:cytoplasm"/>
    <property type="evidence" value="ECO:0007669"/>
    <property type="project" value="TreeGrafter"/>
</dbReference>
<evidence type="ECO:0000256" key="5">
    <source>
        <dbReference type="ARBA" id="ARBA00022705"/>
    </source>
</evidence>
<dbReference type="SMART" id="SM00400">
    <property type="entry name" value="ZnF_CHCC"/>
    <property type="match status" value="1"/>
</dbReference>
<dbReference type="PANTHER" id="PTHR30313">
    <property type="entry name" value="DNA PRIMASE"/>
    <property type="match status" value="1"/>
</dbReference>
<keyword evidence="4 12" id="KW-0548">Nucleotidyltransferase</keyword>
<evidence type="ECO:0000256" key="14">
    <source>
        <dbReference type="PIRSR" id="PIRSR002811-1"/>
    </source>
</evidence>
<dbReference type="PANTHER" id="PTHR30313:SF2">
    <property type="entry name" value="DNA PRIMASE"/>
    <property type="match status" value="1"/>
</dbReference>
<organism evidence="16 17">
    <name type="scientific">Campylobacter jejuni subsp. jejuni serotype O:23/36 (strain 81-176)</name>
    <dbReference type="NCBI Taxonomy" id="354242"/>
    <lineage>
        <taxon>Bacteria</taxon>
        <taxon>Pseudomonadati</taxon>
        <taxon>Campylobacterota</taxon>
        <taxon>Epsilonproteobacteria</taxon>
        <taxon>Campylobacterales</taxon>
        <taxon>Campylobacteraceae</taxon>
        <taxon>Campylobacter</taxon>
    </lineage>
</organism>
<dbReference type="Gene3D" id="3.90.980.10">
    <property type="entry name" value="DNA primase, catalytic core, N-terminal domain"/>
    <property type="match status" value="1"/>
</dbReference>
<evidence type="ECO:0000256" key="9">
    <source>
        <dbReference type="ARBA" id="ARBA00022842"/>
    </source>
</evidence>
<gene>
    <name evidence="12 16" type="primary">dnaG</name>
    <name evidence="16" type="ordered locus">CJJ81176_1629</name>
</gene>
<evidence type="ECO:0000256" key="3">
    <source>
        <dbReference type="ARBA" id="ARBA00022679"/>
    </source>
</evidence>
<dbReference type="HAMAP" id="MF_00974">
    <property type="entry name" value="DNA_primase_DnaG"/>
    <property type="match status" value="1"/>
</dbReference>
<reference evidence="17" key="1">
    <citation type="submission" date="2006-12" db="EMBL/GenBank/DDBJ databases">
        <authorList>
            <person name="Fouts D.E."/>
            <person name="Nelson K.E."/>
            <person name="Sebastian Y."/>
        </authorList>
    </citation>
    <scope>NUCLEOTIDE SEQUENCE [LARGE SCALE GENOMIC DNA]</scope>
    <source>
        <strain evidence="17">81-176</strain>
    </source>
</reference>
<dbReference type="Proteomes" id="UP000000646">
    <property type="component" value="Chromosome"/>
</dbReference>
<dbReference type="GO" id="GO:0000428">
    <property type="term" value="C:DNA-directed RNA polymerase complex"/>
    <property type="evidence" value="ECO:0007669"/>
    <property type="project" value="UniProtKB-KW"/>
</dbReference>
<comment type="similarity">
    <text evidence="12 13">Belongs to the DnaG primase family.</text>
</comment>
<keyword evidence="1 12" id="KW-0240">DNA-directed RNA polymerase</keyword>
<keyword evidence="2 12" id="KW-0639">Primosome</keyword>
<evidence type="ECO:0000256" key="8">
    <source>
        <dbReference type="ARBA" id="ARBA00022833"/>
    </source>
</evidence>
<protein>
    <recommendedName>
        <fullName evidence="12 13">DNA primase</fullName>
        <ecNumber evidence="12">2.7.7.101</ecNumber>
    </recommendedName>
</protein>
<keyword evidence="8 12" id="KW-0862">Zinc</keyword>
<evidence type="ECO:0000256" key="2">
    <source>
        <dbReference type="ARBA" id="ARBA00022515"/>
    </source>
</evidence>
<dbReference type="GO" id="GO:0006269">
    <property type="term" value="P:DNA replication, synthesis of primer"/>
    <property type="evidence" value="ECO:0007669"/>
    <property type="project" value="UniProtKB-UniRule"/>
</dbReference>
<dbReference type="PROSITE" id="PS50880">
    <property type="entry name" value="TOPRIM"/>
    <property type="match status" value="1"/>
</dbReference>
<dbReference type="SUPFAM" id="SSF57783">
    <property type="entry name" value="Zinc beta-ribbon"/>
    <property type="match status" value="1"/>
</dbReference>
<dbReference type="HOGENOM" id="CLU_013501_3_2_7"/>
<dbReference type="InterPro" id="IPR006295">
    <property type="entry name" value="DNA_primase_DnaG"/>
</dbReference>
<evidence type="ECO:0000256" key="10">
    <source>
        <dbReference type="ARBA" id="ARBA00023125"/>
    </source>
</evidence>
<dbReference type="GO" id="GO:0003899">
    <property type="term" value="F:DNA-directed RNA polymerase activity"/>
    <property type="evidence" value="ECO:0007669"/>
    <property type="project" value="UniProtKB-UniRule"/>
</dbReference>
<name>A0A0H3PB01_CAMJJ</name>
<evidence type="ECO:0000256" key="12">
    <source>
        <dbReference type="HAMAP-Rule" id="MF_00974"/>
    </source>
</evidence>
<feature type="zinc finger region" description="CHC2-type" evidence="12 14">
    <location>
        <begin position="46"/>
        <end position="70"/>
    </location>
</feature>
<dbReference type="InterPro" id="IPR036977">
    <property type="entry name" value="DNA_primase_Znf_CHC2"/>
</dbReference>
<evidence type="ECO:0000313" key="16">
    <source>
        <dbReference type="EMBL" id="EAQ72538.2"/>
    </source>
</evidence>
<comment type="domain">
    <text evidence="12">Contains an N-terminal zinc-binding domain, a central core domain that contains the primase activity, and a C-terminal DnaB-binding domain.</text>
</comment>
<dbReference type="Pfam" id="PF13155">
    <property type="entry name" value="Toprim_2"/>
    <property type="match status" value="1"/>
</dbReference>
<dbReference type="KEGG" id="cjj:CJJ81176_1629"/>
<dbReference type="SMART" id="SM00493">
    <property type="entry name" value="TOPRIM"/>
    <property type="match status" value="1"/>
</dbReference>
<dbReference type="FunFam" id="3.90.580.10:FF:000001">
    <property type="entry name" value="DNA primase"/>
    <property type="match status" value="1"/>
</dbReference>
<dbReference type="GO" id="GO:0003677">
    <property type="term" value="F:DNA binding"/>
    <property type="evidence" value="ECO:0007669"/>
    <property type="project" value="UniProtKB-KW"/>
</dbReference>
<evidence type="ECO:0000259" key="15">
    <source>
        <dbReference type="PROSITE" id="PS50880"/>
    </source>
</evidence>
<sequence>MYNFNKVCKMITKESIENLSQRLNIVDIIENYIEVKKQGSSFVCICPFHADKNPSMHINPTKGFYHCFACKAGGDAFKFVMDYEKLSFADAVEKVASLSNFTLSYTKEKQENKKELKSILPSLNAYFKDNLKHHKEVLTYLYQRALNDKDIAKFELGFAGASEDSIRLLRNQKIPLEDAMSVGALKKDENNEFYASFIWRITFPIYDHKDLLVGFGGRTLNPNVPAKYVNSPQNILFDKSRIFYAFNIAKENIAKKKEIIVCEGYMDAIAFHKAGFNNAVAVLGTALTEHHLPLIRRYDAKVILCFDNDEAGLKAATRSAFLLSTNKIDGKVAILQGGKDPAELVAKNESTKLHDILDEGIELGEFYIRRLISTHSIISALDKQKALETIQKFTFNLEPLVANSYTSLVSNLLKVDEKFIVLSQNSKKTIHTPLISQNKYNFPKEKIHIAELELIAFLKQHPDICNDFKQISDSVCFKHKILLDKILEKKGYEDSDIREFENKNIRKNLNYSEFLLGICKVNLAFLNNVKIKNSTLALKKQLFTLIDKNLNLLIKNLNTEELNNFLKEYLSFLKYEKNEEILQQSFRNLNGIFSNKNFTAYDLGFSTQDNDEPF</sequence>
<keyword evidence="7 12" id="KW-0863">Zinc-finger</keyword>
<keyword evidence="9" id="KW-0460">Magnesium</keyword>
<keyword evidence="10 12" id="KW-0238">DNA-binding</keyword>
<comment type="subunit">
    <text evidence="12">Monomer. Interacts with DnaB.</text>
</comment>
<dbReference type="InterPro" id="IPR034151">
    <property type="entry name" value="TOPRIM_DnaG_bac"/>
</dbReference>
<dbReference type="PIRSF" id="PIRSF002811">
    <property type="entry name" value="DnaG"/>
    <property type="match status" value="1"/>
</dbReference>
<dbReference type="EC" id="2.7.7.101" evidence="12"/>
<keyword evidence="11 12" id="KW-0804">Transcription</keyword>
<evidence type="ECO:0000256" key="1">
    <source>
        <dbReference type="ARBA" id="ARBA00022478"/>
    </source>
</evidence>
<comment type="function">
    <text evidence="12 13">RNA polymerase that catalyzes the synthesis of short RNA molecules used as primers for DNA polymerase during DNA replication.</text>
</comment>
<comment type="catalytic activity">
    <reaction evidence="12">
        <text>ssDNA + n NTP = ssDNA/pppN(pN)n-1 hybrid + (n-1) diphosphate.</text>
        <dbReference type="EC" id="2.7.7.101"/>
    </reaction>
</comment>
<dbReference type="InterPro" id="IPR002694">
    <property type="entry name" value="Znf_CHC2"/>
</dbReference>
<dbReference type="InterPro" id="IPR037068">
    <property type="entry name" value="DNA_primase_core_N_sf"/>
</dbReference>
<comment type="cofactor">
    <cofactor evidence="12 13 14">
        <name>Zn(2+)</name>
        <dbReference type="ChEBI" id="CHEBI:29105"/>
    </cofactor>
    <text evidence="12 13 14">Binds 1 zinc ion per monomer.</text>
</comment>
<dbReference type="AlphaFoldDB" id="A0A0H3PB01"/>
<evidence type="ECO:0000256" key="6">
    <source>
        <dbReference type="ARBA" id="ARBA00022723"/>
    </source>
</evidence>
<evidence type="ECO:0000313" key="17">
    <source>
        <dbReference type="Proteomes" id="UP000000646"/>
    </source>
</evidence>